<evidence type="ECO:0000313" key="1">
    <source>
        <dbReference type="EMBL" id="GAF76088.1"/>
    </source>
</evidence>
<organism evidence="1">
    <name type="scientific">marine sediment metagenome</name>
    <dbReference type="NCBI Taxonomy" id="412755"/>
    <lineage>
        <taxon>unclassified sequences</taxon>
        <taxon>metagenomes</taxon>
        <taxon>ecological metagenomes</taxon>
    </lineage>
</organism>
<comment type="caution">
    <text evidence="1">The sequence shown here is derived from an EMBL/GenBank/DDBJ whole genome shotgun (WGS) entry which is preliminary data.</text>
</comment>
<dbReference type="EMBL" id="BARS01004304">
    <property type="protein sequence ID" value="GAF76088.1"/>
    <property type="molecule type" value="Genomic_DNA"/>
</dbReference>
<name>X0S4V8_9ZZZZ</name>
<gene>
    <name evidence="1" type="ORF">S01H1_08384</name>
</gene>
<proteinExistence type="predicted"/>
<feature type="non-terminal residue" evidence="1">
    <location>
        <position position="35"/>
    </location>
</feature>
<sequence length="35" mass="4098">MGYSTSFLGQFNLSKQLTLDDFQWLNTFNSEDHRG</sequence>
<dbReference type="AlphaFoldDB" id="X0S4V8"/>
<reference evidence="1" key="1">
    <citation type="journal article" date="2014" name="Front. Microbiol.">
        <title>High frequency of phylogenetically diverse reductive dehalogenase-homologous genes in deep subseafloor sedimentary metagenomes.</title>
        <authorList>
            <person name="Kawai M."/>
            <person name="Futagami T."/>
            <person name="Toyoda A."/>
            <person name="Takaki Y."/>
            <person name="Nishi S."/>
            <person name="Hori S."/>
            <person name="Arai W."/>
            <person name="Tsubouchi T."/>
            <person name="Morono Y."/>
            <person name="Uchiyama I."/>
            <person name="Ito T."/>
            <person name="Fujiyama A."/>
            <person name="Inagaki F."/>
            <person name="Takami H."/>
        </authorList>
    </citation>
    <scope>NUCLEOTIDE SEQUENCE</scope>
    <source>
        <strain evidence="1">Expedition CK06-06</strain>
    </source>
</reference>
<accession>X0S4V8</accession>
<protein>
    <submittedName>
        <fullName evidence="1">Uncharacterized protein</fullName>
    </submittedName>
</protein>